<dbReference type="AlphaFoldDB" id="A0A1R2AQE8"/>
<dbReference type="Pfam" id="PF05811">
    <property type="entry name" value="DUF842"/>
    <property type="match status" value="1"/>
</dbReference>
<name>A0A1R2AQE8_9CILI</name>
<dbReference type="InterPro" id="IPR008560">
    <property type="entry name" value="DUF842_euk"/>
</dbReference>
<reference evidence="1 2" key="1">
    <citation type="submission" date="2016-11" db="EMBL/GenBank/DDBJ databases">
        <title>The macronuclear genome of Stentor coeruleus: a giant cell with tiny introns.</title>
        <authorList>
            <person name="Slabodnick M."/>
            <person name="Ruby J.G."/>
            <person name="Reiff S.B."/>
            <person name="Swart E.C."/>
            <person name="Gosai S."/>
            <person name="Prabakaran S."/>
            <person name="Witkowska E."/>
            <person name="Larue G.E."/>
            <person name="Fisher S."/>
            <person name="Freeman R.M."/>
            <person name="Gunawardena J."/>
            <person name="Chu W."/>
            <person name="Stover N.A."/>
            <person name="Gregory B.D."/>
            <person name="Nowacki M."/>
            <person name="Derisi J."/>
            <person name="Roy S.W."/>
            <person name="Marshall W.F."/>
            <person name="Sood P."/>
        </authorList>
    </citation>
    <scope>NUCLEOTIDE SEQUENCE [LARGE SCALE GENOMIC DNA]</scope>
    <source>
        <strain evidence="1">WM001</strain>
    </source>
</reference>
<gene>
    <name evidence="1" type="ORF">SteCoe_36323</name>
</gene>
<dbReference type="EMBL" id="MPUH01001646">
    <property type="protein sequence ID" value="OMJ66737.1"/>
    <property type="molecule type" value="Genomic_DNA"/>
</dbReference>
<keyword evidence="2" id="KW-1185">Reference proteome</keyword>
<evidence type="ECO:0000313" key="2">
    <source>
        <dbReference type="Proteomes" id="UP000187209"/>
    </source>
</evidence>
<proteinExistence type="predicted"/>
<comment type="caution">
    <text evidence="1">The sequence shown here is derived from an EMBL/GenBank/DDBJ whole genome shotgun (WGS) entry which is preliminary data.</text>
</comment>
<sequence>MERLLLEINDEIESKCRKIGGIVEDKHKLMIAKSYKCMSRCFDVGYSLDESYKCAKICKKSLKEAHFMIQSKVDEAQENIRGCIEDCVDVFGEMATNENVKCFHECKIDALKLLKEAKIRSRIWIGK</sequence>
<dbReference type="Proteomes" id="UP000187209">
    <property type="component" value="Unassembled WGS sequence"/>
</dbReference>
<accession>A0A1R2AQE8</accession>
<protein>
    <submittedName>
        <fullName evidence="1">Uncharacterized protein</fullName>
    </submittedName>
</protein>
<organism evidence="1 2">
    <name type="scientific">Stentor coeruleus</name>
    <dbReference type="NCBI Taxonomy" id="5963"/>
    <lineage>
        <taxon>Eukaryota</taxon>
        <taxon>Sar</taxon>
        <taxon>Alveolata</taxon>
        <taxon>Ciliophora</taxon>
        <taxon>Postciliodesmatophora</taxon>
        <taxon>Heterotrichea</taxon>
        <taxon>Heterotrichida</taxon>
        <taxon>Stentoridae</taxon>
        <taxon>Stentor</taxon>
    </lineage>
</organism>
<evidence type="ECO:0000313" key="1">
    <source>
        <dbReference type="EMBL" id="OMJ66737.1"/>
    </source>
</evidence>